<evidence type="ECO:0000313" key="3">
    <source>
        <dbReference type="EMBL" id="CAH0416544.1"/>
    </source>
</evidence>
<organism evidence="3 4">
    <name type="scientific">Periweissella fabaria</name>
    <dbReference type="NCBI Taxonomy" id="546157"/>
    <lineage>
        <taxon>Bacteria</taxon>
        <taxon>Bacillati</taxon>
        <taxon>Bacillota</taxon>
        <taxon>Bacilli</taxon>
        <taxon>Lactobacillales</taxon>
        <taxon>Lactobacillaceae</taxon>
        <taxon>Periweissella</taxon>
    </lineage>
</organism>
<evidence type="ECO:0000313" key="4">
    <source>
        <dbReference type="Proteomes" id="UP000789707"/>
    </source>
</evidence>
<dbReference type="CDD" id="cd06223">
    <property type="entry name" value="PRTases_typeI"/>
    <property type="match status" value="1"/>
</dbReference>
<comment type="caution">
    <text evidence="3">The sequence shown here is derived from an EMBL/GenBank/DDBJ whole genome shotgun (WGS) entry which is preliminary data.</text>
</comment>
<comment type="similarity">
    <text evidence="1">Belongs to the ComF/GntX family.</text>
</comment>
<dbReference type="PANTHER" id="PTHR47505">
    <property type="entry name" value="DNA UTILIZATION PROTEIN YHGH"/>
    <property type="match status" value="1"/>
</dbReference>
<sequence length="225" mass="26351">MNCKFCSEFITLELSFIDILSFKSLENPQICQKCREKFTYIDEMHCPTCYRQQTNSDVCSDCLRWQANRQPLINRALLQYDDAMRGFMQAYKYHYDIELAQLFKAEFTNFLQSAGAVVYVPIPVKNTERGFNQVTALINRQQIQLISILQVREAALNQKQAQRNRWQRVQSVQPFYLDDELISQISNQKIILIDDIYTTGTTVRQAVELLAPFTNQQIDSYTLCR</sequence>
<keyword evidence="4" id="KW-1185">Reference proteome</keyword>
<dbReference type="InterPro" id="IPR000836">
    <property type="entry name" value="PRTase_dom"/>
</dbReference>
<dbReference type="InterPro" id="IPR029057">
    <property type="entry name" value="PRTase-like"/>
</dbReference>
<protein>
    <recommendedName>
        <fullName evidence="2">Phosphoribosyltransferase domain-containing protein</fullName>
    </recommendedName>
</protein>
<feature type="domain" description="Phosphoribosyltransferase" evidence="2">
    <location>
        <begin position="165"/>
        <end position="224"/>
    </location>
</feature>
<evidence type="ECO:0000259" key="2">
    <source>
        <dbReference type="Pfam" id="PF00156"/>
    </source>
</evidence>
<dbReference type="EMBL" id="CAKKNS010000003">
    <property type="protein sequence ID" value="CAH0416544.1"/>
    <property type="molecule type" value="Genomic_DNA"/>
</dbReference>
<dbReference type="RefSeq" id="WP_230096606.1">
    <property type="nucleotide sequence ID" value="NZ_CAKKNS010000003.1"/>
</dbReference>
<accession>A0ABN8BK90</accession>
<proteinExistence type="inferred from homology"/>
<dbReference type="SUPFAM" id="SSF53271">
    <property type="entry name" value="PRTase-like"/>
    <property type="match status" value="1"/>
</dbReference>
<dbReference type="Proteomes" id="UP000789707">
    <property type="component" value="Unassembled WGS sequence"/>
</dbReference>
<dbReference type="Gene3D" id="3.40.50.2020">
    <property type="match status" value="1"/>
</dbReference>
<name>A0ABN8BK90_9LACO</name>
<evidence type="ECO:0000256" key="1">
    <source>
        <dbReference type="ARBA" id="ARBA00008007"/>
    </source>
</evidence>
<dbReference type="Pfam" id="PF00156">
    <property type="entry name" value="Pribosyltran"/>
    <property type="match status" value="1"/>
</dbReference>
<dbReference type="PANTHER" id="PTHR47505:SF1">
    <property type="entry name" value="DNA UTILIZATION PROTEIN YHGH"/>
    <property type="match status" value="1"/>
</dbReference>
<reference evidence="3 4" key="1">
    <citation type="submission" date="2021-11" db="EMBL/GenBank/DDBJ databases">
        <authorList>
            <person name="Depoorter E."/>
        </authorList>
    </citation>
    <scope>NUCLEOTIDE SEQUENCE [LARGE SCALE GENOMIC DNA]</scope>
    <source>
        <strain evidence="3 4">LMG 24289</strain>
    </source>
</reference>
<gene>
    <name evidence="3" type="ORF">WFA24289_00848</name>
</gene>
<dbReference type="InterPro" id="IPR051910">
    <property type="entry name" value="ComF/GntX_DNA_util-trans"/>
</dbReference>